<sequence length="767" mass="85314">MPSEQAKNAASVLPTPTEKPFHYSYLKEFRTQQCPDFLQHKCQHHRPFTCFHWHFMNQRRRRPIRKRDGTFNYNPDIYCTKYDETTGLCPDIDECQYLHRPAGDVERRYHLRYYKTGICVHETDSRGHCVKNGPHCAFAHGPHDLRPPVYDVRELVAMQEAGGSMIAAPMLSPNPDNNNTNPPIQSIPTSIAEKDKNAVNDVEHKWQDSSYVLSNYKTDICKRPPRLCRQGYACPQYHNSRDRRRSPKKYKYRSTPCPNVKHGDEWGEPTNCEQGDGCLYCHTRTEQQFHPEIYKSTKCNDMQQTAYCPRGPFCAFAHIEQEMTSIKELEEEQSISCVGGTTMTSSQFTISLSQQLSTTITSTLSGDSSPLSIPSQSQVIGPIAKPRSNSTSSNFSSESASYMKAPGYEREDIHANLRKHLLVIENDTNLDEQEKARRKQNLLMSQNMTPGSPLASTPPTPSSLSQVSPMAQPFYPATDTVESVVGNALDDLNIDDFDVHTLDKELDNDTASIGSSGAGMGSSGAGMVSSGAAVGGVLGSSAPVNIPGSGSTNPNVNSQQISQSNSTGSSPLSQLPPPFVPQHLQQQQHQQQQLEQAAAAFMSQPNPTPPGMSQLGLHNILGSPSTSRLQHSSSGSEAQQRLHDDNKVHRWGEDSWNHNKAVVSKALSGVDNCTGPHLHMLQSLGNLENLPLLQLKQIQRQLRTDLARIDKVVYVQQALKCMLCEERNRSISVLPCQHFVLCDQCTPRDCPFCHAHISQRSTVLLPL</sequence>
<dbReference type="InterPro" id="IPR040594">
    <property type="entry name" value="UNK_Znf_1"/>
</dbReference>
<dbReference type="Pfam" id="PF23261">
    <property type="entry name" value="zf-CCCH_11"/>
    <property type="match status" value="1"/>
</dbReference>
<evidence type="ECO:0000256" key="7">
    <source>
        <dbReference type="ARBA" id="ARBA00022833"/>
    </source>
</evidence>
<feature type="compositionally biased region" description="Polar residues" evidence="9">
    <location>
        <begin position="370"/>
        <end position="379"/>
    </location>
</feature>
<dbReference type="Pfam" id="PF18384">
    <property type="entry name" value="zf_CCCH_5"/>
    <property type="match status" value="1"/>
</dbReference>
<evidence type="ECO:0000313" key="12">
    <source>
        <dbReference type="RefSeq" id="XP_002732448.1"/>
    </source>
</evidence>
<evidence type="ECO:0000256" key="8">
    <source>
        <dbReference type="PROSITE-ProRule" id="PRU00723"/>
    </source>
</evidence>
<dbReference type="Pfam" id="PF23035">
    <property type="entry name" value="zf-CCCH_UNK-like_4th"/>
    <property type="match status" value="1"/>
</dbReference>
<dbReference type="PANTHER" id="PTHR14493">
    <property type="entry name" value="UNKEMPT FAMILY MEMBER"/>
    <property type="match status" value="1"/>
</dbReference>
<feature type="compositionally biased region" description="Low complexity" evidence="9">
    <location>
        <begin position="582"/>
        <end position="600"/>
    </location>
</feature>
<dbReference type="Proteomes" id="UP000694865">
    <property type="component" value="Unplaced"/>
</dbReference>
<feature type="compositionally biased region" description="Polar residues" evidence="9">
    <location>
        <begin position="622"/>
        <end position="639"/>
    </location>
</feature>
<feature type="compositionally biased region" description="Low complexity" evidence="9">
    <location>
        <begin position="553"/>
        <end position="570"/>
    </location>
</feature>
<dbReference type="InterPro" id="IPR036855">
    <property type="entry name" value="Znf_CCCH_sf"/>
</dbReference>
<dbReference type="InterPro" id="IPR000571">
    <property type="entry name" value="Znf_CCCH"/>
</dbReference>
<evidence type="ECO:0000256" key="9">
    <source>
        <dbReference type="SAM" id="MobiDB-lite"/>
    </source>
</evidence>
<evidence type="ECO:0000256" key="3">
    <source>
        <dbReference type="ARBA" id="ARBA00022490"/>
    </source>
</evidence>
<dbReference type="InterPro" id="IPR045234">
    <property type="entry name" value="Unkempt-like"/>
</dbReference>
<dbReference type="InterPro" id="IPR013083">
    <property type="entry name" value="Znf_RING/FYVE/PHD"/>
</dbReference>
<feature type="compositionally biased region" description="Low complexity" evidence="9">
    <location>
        <begin position="388"/>
        <end position="399"/>
    </location>
</feature>
<evidence type="ECO:0000256" key="4">
    <source>
        <dbReference type="ARBA" id="ARBA00022723"/>
    </source>
</evidence>
<comment type="subcellular location">
    <subcellularLocation>
        <location evidence="1">Cytoplasm</location>
    </subcellularLocation>
</comment>
<keyword evidence="11" id="KW-1185">Reference proteome</keyword>
<proteinExistence type="inferred from homology"/>
<feature type="region of interest" description="Disordered" evidence="9">
    <location>
        <begin position="446"/>
        <end position="470"/>
    </location>
</feature>
<comment type="similarity">
    <text evidence="2">Belongs to the unkempt family.</text>
</comment>
<dbReference type="Pfam" id="PF13920">
    <property type="entry name" value="zf-C3HC4_3"/>
    <property type="match status" value="1"/>
</dbReference>
<dbReference type="Gene3D" id="4.10.1000.10">
    <property type="entry name" value="Zinc finger, CCCH-type"/>
    <property type="match status" value="1"/>
</dbReference>
<feature type="zinc finger region" description="C3H1-type" evidence="8">
    <location>
        <begin position="113"/>
        <end position="143"/>
    </location>
</feature>
<evidence type="ECO:0000256" key="6">
    <source>
        <dbReference type="ARBA" id="ARBA00022771"/>
    </source>
</evidence>
<feature type="region of interest" description="Disordered" evidence="9">
    <location>
        <begin position="545"/>
        <end position="643"/>
    </location>
</feature>
<dbReference type="PANTHER" id="PTHR14493:SF50">
    <property type="entry name" value="RING FINGER PROTEIN UNKEMPT"/>
    <property type="match status" value="1"/>
</dbReference>
<evidence type="ECO:0000256" key="2">
    <source>
        <dbReference type="ARBA" id="ARBA00008808"/>
    </source>
</evidence>
<keyword evidence="6 8" id="KW-0863">Zinc-finger</keyword>
<feature type="domain" description="C3H1-type" evidence="10">
    <location>
        <begin position="293"/>
        <end position="321"/>
    </location>
</feature>
<accession>A0ABM0GLB6</accession>
<feature type="domain" description="C3H1-type" evidence="10">
    <location>
        <begin position="113"/>
        <end position="143"/>
    </location>
</feature>
<dbReference type="SUPFAM" id="SSF90229">
    <property type="entry name" value="CCCH zinc finger"/>
    <property type="match status" value="1"/>
</dbReference>
<dbReference type="SMART" id="SM00356">
    <property type="entry name" value="ZnF_C3H1"/>
    <property type="match status" value="5"/>
</dbReference>
<dbReference type="Pfam" id="PF25427">
    <property type="entry name" value="zf-CCCH_UNK"/>
    <property type="match status" value="1"/>
</dbReference>
<name>A0ABM0GLB6_SACKO</name>
<dbReference type="CDD" id="cd16614">
    <property type="entry name" value="RING-HC_UNK-like"/>
    <property type="match status" value="1"/>
</dbReference>
<dbReference type="InterPro" id="IPR057295">
    <property type="entry name" value="UNK_Znf_4"/>
</dbReference>
<reference evidence="12" key="1">
    <citation type="submission" date="2025-08" db="UniProtKB">
        <authorList>
            <consortium name="RefSeq"/>
        </authorList>
    </citation>
    <scope>IDENTIFICATION</scope>
    <source>
        <tissue evidence="12">Testes</tissue>
    </source>
</reference>
<feature type="region of interest" description="Disordered" evidence="9">
    <location>
        <begin position="364"/>
        <end position="399"/>
    </location>
</feature>
<dbReference type="InterPro" id="IPR057296">
    <property type="entry name" value="UNK_Znf_5"/>
</dbReference>
<organism evidence="11 12">
    <name type="scientific">Saccoglossus kowalevskii</name>
    <name type="common">Acorn worm</name>
    <dbReference type="NCBI Taxonomy" id="10224"/>
    <lineage>
        <taxon>Eukaryota</taxon>
        <taxon>Metazoa</taxon>
        <taxon>Hemichordata</taxon>
        <taxon>Enteropneusta</taxon>
        <taxon>Harrimaniidae</taxon>
        <taxon>Saccoglossus</taxon>
    </lineage>
</organism>
<dbReference type="PROSITE" id="PS50103">
    <property type="entry name" value="ZF_C3H1"/>
    <property type="match status" value="2"/>
</dbReference>
<evidence type="ECO:0000259" key="10">
    <source>
        <dbReference type="PROSITE" id="PS50103"/>
    </source>
</evidence>
<gene>
    <name evidence="12" type="primary">LOC100372456</name>
</gene>
<dbReference type="GeneID" id="100372456"/>
<keyword evidence="5" id="KW-0677">Repeat</keyword>
<dbReference type="Gene3D" id="3.30.40.10">
    <property type="entry name" value="Zinc/RING finger domain, C3HC4 (zinc finger)"/>
    <property type="match status" value="1"/>
</dbReference>
<evidence type="ECO:0000256" key="1">
    <source>
        <dbReference type="ARBA" id="ARBA00004496"/>
    </source>
</evidence>
<keyword evidence="4 8" id="KW-0479">Metal-binding</keyword>
<feature type="zinc finger region" description="C3H1-type" evidence="8">
    <location>
        <begin position="293"/>
        <end position="321"/>
    </location>
</feature>
<dbReference type="RefSeq" id="XP_002732448.1">
    <property type="nucleotide sequence ID" value="XM_002732402.2"/>
</dbReference>
<evidence type="ECO:0000256" key="5">
    <source>
        <dbReference type="ARBA" id="ARBA00022737"/>
    </source>
</evidence>
<keyword evidence="3" id="KW-0963">Cytoplasm</keyword>
<dbReference type="Pfam" id="PF00642">
    <property type="entry name" value="zf-CCCH"/>
    <property type="match status" value="1"/>
</dbReference>
<evidence type="ECO:0000313" key="11">
    <source>
        <dbReference type="Proteomes" id="UP000694865"/>
    </source>
</evidence>
<protein>
    <submittedName>
        <fullName evidence="12">RING finger protein unkempt homolog</fullName>
    </submittedName>
</protein>
<keyword evidence="7 8" id="KW-0862">Zinc</keyword>